<evidence type="ECO:0000259" key="5">
    <source>
        <dbReference type="SMART" id="SM00642"/>
    </source>
</evidence>
<keyword evidence="1" id="KW-0378">Hydrolase</keyword>
<protein>
    <submittedName>
        <fullName evidence="6">Alpha-amylase</fullName>
    </submittedName>
</protein>
<name>A0A6I4IS64_9FLAO</name>
<dbReference type="AlphaFoldDB" id="A0A6I4IS64"/>
<dbReference type="InterPro" id="IPR006047">
    <property type="entry name" value="GH13_cat_dom"/>
</dbReference>
<dbReference type="PANTHER" id="PTHR10357:SF210">
    <property type="entry name" value="MALTODEXTRIN GLUCOSIDASE"/>
    <property type="match status" value="1"/>
</dbReference>
<dbReference type="Gene3D" id="2.60.40.10">
    <property type="entry name" value="Immunoglobulins"/>
    <property type="match status" value="1"/>
</dbReference>
<reference evidence="7" key="1">
    <citation type="submission" date="2019-05" db="EMBL/GenBank/DDBJ databases">
        <title>Flavobacterium profundi sp. nov., isolated from a deep-sea seamount.</title>
        <authorList>
            <person name="Zhang D.-C."/>
        </authorList>
    </citation>
    <scope>NUCLEOTIDE SEQUENCE [LARGE SCALE GENOMIC DNA]</scope>
    <source>
        <strain evidence="7">TP390</strain>
    </source>
</reference>
<sequence>MKNNKLTLLFAIFFTTLSMAQITKMEPPFWYEGMNKSEIQILFYGKDIAENSVIVSKPAIITNLTKTENPNYLFVTIDTKNITAQTLEFTFKKGKKTFSQPFEIKKRRPDSATRNSFDASDVIYLLMPDRFANGNEANDSSPNLTEKGNRNLPGGRHGGDIQGIIDHLDYIQELGATAIWSTPLCEDNDKGYSYHTYGQSDVYQIDARYGTNEDYKRLASEMHKRDLKLIKDYVTNHWGAEHWMFKDMPSYDWFHQFPGYAQSNYRMTTQYDTNGSKRDAKYCMDGWFVPSMPDLNQSNPLVLNYLIQNAIWWIEYADLDGYRVDTYSYNDKEGIAKWTKAITDEYPYFNIVGEVWMHDQAQISYWQKNSPIAKIQSYNSYLPSVMDFTLHDAFGSVFNENEANWSNGTIKFYENFVNDFLYDNPNNLLVFIENHDTGRFNEIYKNDFKKFQLGMTLLATTRGIPQIYYGSEIGMAGDKGKGDADIRQDFPGGWKSDTNNAFTNSGRTETQKQYFDFSKKLLNWRKNKEVIHSGKLTHYIPENNVYVYFRHNDTESIMVILNNSLNGQKLNLDRFEENIKGFTSGKDIISDTTLKLNNELSIEGKTALILELQ</sequence>
<evidence type="ECO:0000256" key="4">
    <source>
        <dbReference type="SAM" id="SignalP"/>
    </source>
</evidence>
<dbReference type="SMART" id="SM00642">
    <property type="entry name" value="Aamy"/>
    <property type="match status" value="1"/>
</dbReference>
<dbReference type="SUPFAM" id="SSF51445">
    <property type="entry name" value="(Trans)glycosidases"/>
    <property type="match status" value="1"/>
</dbReference>
<keyword evidence="4" id="KW-0732">Signal</keyword>
<dbReference type="InterPro" id="IPR015171">
    <property type="entry name" value="Cyc-maltodext_N"/>
</dbReference>
<dbReference type="EMBL" id="WQLW01000004">
    <property type="protein sequence ID" value="MVO09016.1"/>
    <property type="molecule type" value="Genomic_DNA"/>
</dbReference>
<keyword evidence="2" id="KW-0326">Glycosidase</keyword>
<dbReference type="InterPro" id="IPR013780">
    <property type="entry name" value="Glyco_hydro_b"/>
</dbReference>
<evidence type="ECO:0000313" key="7">
    <source>
        <dbReference type="Proteomes" id="UP000431264"/>
    </source>
</evidence>
<evidence type="ECO:0000256" key="1">
    <source>
        <dbReference type="ARBA" id="ARBA00022801"/>
    </source>
</evidence>
<feature type="chain" id="PRO_5026094122" evidence="4">
    <location>
        <begin position="21"/>
        <end position="613"/>
    </location>
</feature>
<dbReference type="GO" id="GO:0016798">
    <property type="term" value="F:hydrolase activity, acting on glycosyl bonds"/>
    <property type="evidence" value="ECO:0007669"/>
    <property type="project" value="UniProtKB-KW"/>
</dbReference>
<comment type="caution">
    <text evidence="6">The sequence shown here is derived from an EMBL/GenBank/DDBJ whole genome shotgun (WGS) entry which is preliminary data.</text>
</comment>
<dbReference type="Proteomes" id="UP000431264">
    <property type="component" value="Unassembled WGS sequence"/>
</dbReference>
<organism evidence="6 7">
    <name type="scientific">Flavobacterium profundi</name>
    <dbReference type="NCBI Taxonomy" id="1774945"/>
    <lineage>
        <taxon>Bacteria</taxon>
        <taxon>Pseudomonadati</taxon>
        <taxon>Bacteroidota</taxon>
        <taxon>Flavobacteriia</taxon>
        <taxon>Flavobacteriales</taxon>
        <taxon>Flavobacteriaceae</taxon>
        <taxon>Flavobacterium</taxon>
    </lineage>
</organism>
<proteinExistence type="predicted"/>
<gene>
    <name evidence="6" type="ORF">GOQ30_07530</name>
</gene>
<keyword evidence="7" id="KW-1185">Reference proteome</keyword>
<dbReference type="SUPFAM" id="SSF51011">
    <property type="entry name" value="Glycosyl hydrolase domain"/>
    <property type="match status" value="1"/>
</dbReference>
<dbReference type="CDD" id="cd11340">
    <property type="entry name" value="AmyAc_bac_CMD_like_3"/>
    <property type="match status" value="1"/>
</dbReference>
<dbReference type="Pfam" id="PF00128">
    <property type="entry name" value="Alpha-amylase"/>
    <property type="match status" value="1"/>
</dbReference>
<dbReference type="RefSeq" id="WP_140997403.1">
    <property type="nucleotide sequence ID" value="NZ_VDCZ01000004.1"/>
</dbReference>
<accession>A0A6I4IS64</accession>
<dbReference type="SUPFAM" id="SSF81296">
    <property type="entry name" value="E set domains"/>
    <property type="match status" value="1"/>
</dbReference>
<dbReference type="Pfam" id="PF09087">
    <property type="entry name" value="Cyc-maltodext_N"/>
    <property type="match status" value="1"/>
</dbReference>
<feature type="region of interest" description="Disordered" evidence="3">
    <location>
        <begin position="134"/>
        <end position="156"/>
    </location>
</feature>
<dbReference type="GO" id="GO:0005975">
    <property type="term" value="P:carbohydrate metabolic process"/>
    <property type="evidence" value="ECO:0007669"/>
    <property type="project" value="InterPro"/>
</dbReference>
<dbReference type="InterPro" id="IPR013783">
    <property type="entry name" value="Ig-like_fold"/>
</dbReference>
<feature type="compositionally biased region" description="Polar residues" evidence="3">
    <location>
        <begin position="135"/>
        <end position="146"/>
    </location>
</feature>
<dbReference type="PANTHER" id="PTHR10357">
    <property type="entry name" value="ALPHA-AMYLASE FAMILY MEMBER"/>
    <property type="match status" value="1"/>
</dbReference>
<feature type="domain" description="Glycosyl hydrolase family 13 catalytic" evidence="5">
    <location>
        <begin position="125"/>
        <end position="525"/>
    </location>
</feature>
<dbReference type="InterPro" id="IPR014756">
    <property type="entry name" value="Ig_E-set"/>
</dbReference>
<dbReference type="Gene3D" id="3.20.20.80">
    <property type="entry name" value="Glycosidases"/>
    <property type="match status" value="1"/>
</dbReference>
<dbReference type="InterPro" id="IPR017853">
    <property type="entry name" value="GH"/>
</dbReference>
<evidence type="ECO:0000313" key="6">
    <source>
        <dbReference type="EMBL" id="MVO09016.1"/>
    </source>
</evidence>
<evidence type="ECO:0000256" key="2">
    <source>
        <dbReference type="ARBA" id="ARBA00023295"/>
    </source>
</evidence>
<dbReference type="OrthoDB" id="9805159at2"/>
<dbReference type="Gene3D" id="2.60.40.1180">
    <property type="entry name" value="Golgi alpha-mannosidase II"/>
    <property type="match status" value="1"/>
</dbReference>
<evidence type="ECO:0000256" key="3">
    <source>
        <dbReference type="SAM" id="MobiDB-lite"/>
    </source>
</evidence>
<feature type="signal peptide" evidence="4">
    <location>
        <begin position="1"/>
        <end position="20"/>
    </location>
</feature>